<dbReference type="Proteomes" id="UP001623384">
    <property type="component" value="Chromosome"/>
</dbReference>
<dbReference type="InterPro" id="IPR002052">
    <property type="entry name" value="DNA_methylase_N6_adenine_CS"/>
</dbReference>
<dbReference type="Pfam" id="PF26049">
    <property type="entry name" value="RLMG_N"/>
    <property type="match status" value="2"/>
</dbReference>
<proteinExistence type="predicted"/>
<dbReference type="SUPFAM" id="SSF53335">
    <property type="entry name" value="S-adenosyl-L-methionine-dependent methyltransferases"/>
    <property type="match status" value="1"/>
</dbReference>
<feature type="domain" description="RlmG N-terminal" evidence="6">
    <location>
        <begin position="9"/>
        <end position="90"/>
    </location>
</feature>
<dbReference type="InterPro" id="IPR046977">
    <property type="entry name" value="RsmC/RlmG"/>
</dbReference>
<gene>
    <name evidence="7" type="ORF">WHH00_07830</name>
</gene>
<evidence type="ECO:0000313" key="7">
    <source>
        <dbReference type="EMBL" id="WXK94689.1"/>
    </source>
</evidence>
<dbReference type="PANTHER" id="PTHR47816">
    <property type="entry name" value="RIBOSOMAL RNA SMALL SUBUNIT METHYLTRANSFERASE C"/>
    <property type="match status" value="1"/>
</dbReference>
<dbReference type="PANTHER" id="PTHR47816:SF5">
    <property type="entry name" value="RIBOSOMAL RNA LARGE SUBUNIT METHYLTRANSFERASE G"/>
    <property type="match status" value="1"/>
</dbReference>
<keyword evidence="3 7" id="KW-0489">Methyltransferase</keyword>
<evidence type="ECO:0000256" key="4">
    <source>
        <dbReference type="ARBA" id="ARBA00022679"/>
    </source>
</evidence>
<keyword evidence="1" id="KW-0963">Cytoplasm</keyword>
<dbReference type="InterPro" id="IPR029063">
    <property type="entry name" value="SAM-dependent_MTases_sf"/>
</dbReference>
<protein>
    <submittedName>
        <fullName evidence="7">Methyltransferase</fullName>
    </submittedName>
</protein>
<keyword evidence="2" id="KW-0698">rRNA processing</keyword>
<evidence type="ECO:0000259" key="6">
    <source>
        <dbReference type="Pfam" id="PF26049"/>
    </source>
</evidence>
<dbReference type="InterPro" id="IPR007848">
    <property type="entry name" value="Small_mtfrase_dom"/>
</dbReference>
<dbReference type="Gene3D" id="3.40.50.150">
    <property type="entry name" value="Vaccinia Virus protein VP39"/>
    <property type="match status" value="2"/>
</dbReference>
<keyword evidence="4" id="KW-0808">Transferase</keyword>
<dbReference type="Pfam" id="PF05175">
    <property type="entry name" value="MTS"/>
    <property type="match status" value="1"/>
</dbReference>
<dbReference type="GO" id="GO:0032259">
    <property type="term" value="P:methylation"/>
    <property type="evidence" value="ECO:0007669"/>
    <property type="project" value="UniProtKB-KW"/>
</dbReference>
<sequence length="401" mass="41664">MAPHTLEDVFSALRRRPDVEAPNLQAWDATDRLLLETAAELVPGGSTIAVIGDRYGALTLGALATLGPGAVRVHQDLVTGERALRLNAAALRSAGLLPDTTAGMPDGGAGKEPGFTQVPLGPELLAGAGAVLLQLPKTLAELDEIAAAVARYAAPDATLLAGGRVKHMSLSMNAVLERHFRSVRPQLAKQKSRVILADGPQGSGEPERFPVVEHLTELDLRVAAHGAVFAGTKLDIGTRFLLTFLPNIKAARHAVDLGCGTGILAAMYARQHPGSQVTATDQSAAAVASAQATAQANGLAGRITVLQDDALSTMPDGSVDLVLLNPPFHVGAGVHAGAGLKMIEAAGRVLAPNGELWTVYNRHLPYLPALERHVGPTVVKGRNPKFTVTLSTRRSTGPAGA</sequence>
<evidence type="ECO:0000259" key="5">
    <source>
        <dbReference type="Pfam" id="PF05175"/>
    </source>
</evidence>
<dbReference type="PROSITE" id="PS00092">
    <property type="entry name" value="N6_MTASE"/>
    <property type="match status" value="1"/>
</dbReference>
<keyword evidence="8" id="KW-1185">Reference proteome</keyword>
<evidence type="ECO:0000256" key="1">
    <source>
        <dbReference type="ARBA" id="ARBA00022490"/>
    </source>
</evidence>
<dbReference type="GO" id="GO:0008168">
    <property type="term" value="F:methyltransferase activity"/>
    <property type="evidence" value="ECO:0007669"/>
    <property type="project" value="UniProtKB-KW"/>
</dbReference>
<dbReference type="EMBL" id="CP148033">
    <property type="protein sequence ID" value="WXK94689.1"/>
    <property type="molecule type" value="Genomic_DNA"/>
</dbReference>
<evidence type="ECO:0000256" key="3">
    <source>
        <dbReference type="ARBA" id="ARBA00022603"/>
    </source>
</evidence>
<organism evidence="7 8">
    <name type="scientific">Pseudarthrobacter quantipunctorum</name>
    <dbReference type="NCBI Taxonomy" id="3128980"/>
    <lineage>
        <taxon>Bacteria</taxon>
        <taxon>Bacillati</taxon>
        <taxon>Actinomycetota</taxon>
        <taxon>Actinomycetes</taxon>
        <taxon>Micrococcales</taxon>
        <taxon>Micrococcaceae</taxon>
        <taxon>Pseudarthrobacter</taxon>
    </lineage>
</organism>
<feature type="domain" description="Methyltransferase small" evidence="5">
    <location>
        <begin position="220"/>
        <end position="389"/>
    </location>
</feature>
<evidence type="ECO:0000256" key="2">
    <source>
        <dbReference type="ARBA" id="ARBA00022552"/>
    </source>
</evidence>
<accession>A0ABZ2R9Y9</accession>
<reference evidence="7 8" key="1">
    <citation type="submission" date="2024-03" db="EMBL/GenBank/DDBJ databases">
        <title>Rhodococcus navarretei sp. nov. and Pseudarthrobacter quantumdoti sp. nov., two new species with the ability to biosynthesize Quantum Dots isolated from soil samples at Union Glacier, Antarctica.</title>
        <authorList>
            <person name="Vargas M."/>
        </authorList>
    </citation>
    <scope>NUCLEOTIDE SEQUENCE [LARGE SCALE GENOMIC DNA]</scope>
    <source>
        <strain evidence="7 8">RC-2-3</strain>
    </source>
</reference>
<dbReference type="CDD" id="cd02440">
    <property type="entry name" value="AdoMet_MTases"/>
    <property type="match status" value="1"/>
</dbReference>
<evidence type="ECO:0000313" key="8">
    <source>
        <dbReference type="Proteomes" id="UP001623384"/>
    </source>
</evidence>
<dbReference type="InterPro" id="IPR058679">
    <property type="entry name" value="RlmG_N"/>
</dbReference>
<name>A0ABZ2R9Y9_9MICC</name>
<dbReference type="RefSeq" id="WP_406637862.1">
    <property type="nucleotide sequence ID" value="NZ_CP148033.1"/>
</dbReference>
<feature type="domain" description="RlmG N-terminal" evidence="6">
    <location>
        <begin position="123"/>
        <end position="197"/>
    </location>
</feature>